<protein>
    <recommendedName>
        <fullName evidence="4">MerR family transcriptional regulator</fullName>
    </recommendedName>
</protein>
<dbReference type="Proteomes" id="UP000838160">
    <property type="component" value="Unassembled WGS sequence"/>
</dbReference>
<proteinExistence type="predicted"/>
<organism evidence="2 3">
    <name type="scientific">Vibrio hippocampi</name>
    <dbReference type="NCBI Taxonomy" id="654686"/>
    <lineage>
        <taxon>Bacteria</taxon>
        <taxon>Pseudomonadati</taxon>
        <taxon>Pseudomonadota</taxon>
        <taxon>Gammaproteobacteria</taxon>
        <taxon>Vibrionales</taxon>
        <taxon>Vibrionaceae</taxon>
        <taxon>Vibrio</taxon>
    </lineage>
</organism>
<comment type="caution">
    <text evidence="2">The sequence shown here is derived from an EMBL/GenBank/DDBJ whole genome shotgun (WGS) entry which is preliminary data.</text>
</comment>
<evidence type="ECO:0008006" key="4">
    <source>
        <dbReference type="Google" id="ProtNLM"/>
    </source>
</evidence>
<evidence type="ECO:0000256" key="1">
    <source>
        <dbReference type="SAM" id="Coils"/>
    </source>
</evidence>
<dbReference type="SUPFAM" id="SSF46955">
    <property type="entry name" value="Putative DNA-binding domain"/>
    <property type="match status" value="1"/>
</dbReference>
<dbReference type="InterPro" id="IPR009061">
    <property type="entry name" value="DNA-bd_dom_put_sf"/>
</dbReference>
<evidence type="ECO:0000313" key="3">
    <source>
        <dbReference type="Proteomes" id="UP000838160"/>
    </source>
</evidence>
<dbReference type="Gene3D" id="1.10.1660.10">
    <property type="match status" value="1"/>
</dbReference>
<gene>
    <name evidence="2" type="ORF">VHP8226_00799</name>
</gene>
<sequence length="61" mass="7303">MPLDGIKQYAELRHQGDTTLLERKQLLEQHRRQIEKEIEKQKRHLSALDAKIHVYELKIDA</sequence>
<keyword evidence="1" id="KW-0175">Coiled coil</keyword>
<feature type="coiled-coil region" evidence="1">
    <location>
        <begin position="20"/>
        <end position="51"/>
    </location>
</feature>
<name>A0ABN8DDS9_9VIBR</name>
<evidence type="ECO:0000313" key="2">
    <source>
        <dbReference type="EMBL" id="CAH0525133.1"/>
    </source>
</evidence>
<keyword evidence="3" id="KW-1185">Reference proteome</keyword>
<dbReference type="EMBL" id="CAKLCM010000002">
    <property type="protein sequence ID" value="CAH0525133.1"/>
    <property type="molecule type" value="Genomic_DNA"/>
</dbReference>
<accession>A0ABN8DDS9</accession>
<reference evidence="2" key="1">
    <citation type="submission" date="2021-12" db="EMBL/GenBank/DDBJ databases">
        <authorList>
            <person name="Rodrigo-Torres L."/>
            <person name="Arahal R. D."/>
            <person name="Lucena T."/>
        </authorList>
    </citation>
    <scope>NUCLEOTIDE SEQUENCE</scope>
    <source>
        <strain evidence="2">CECT 8226</strain>
    </source>
</reference>